<keyword evidence="2" id="KW-0732">Signal</keyword>
<dbReference type="Proteomes" id="UP000318995">
    <property type="component" value="Unassembled WGS sequence"/>
</dbReference>
<keyword evidence="4" id="KW-1185">Reference proteome</keyword>
<accession>A0A5C5VY67</accession>
<organism evidence="3 4">
    <name type="scientific">Botrimarina hoheduenensis</name>
    <dbReference type="NCBI Taxonomy" id="2528000"/>
    <lineage>
        <taxon>Bacteria</taxon>
        <taxon>Pseudomonadati</taxon>
        <taxon>Planctomycetota</taxon>
        <taxon>Planctomycetia</taxon>
        <taxon>Pirellulales</taxon>
        <taxon>Lacipirellulaceae</taxon>
        <taxon>Botrimarina</taxon>
    </lineage>
</organism>
<feature type="signal peptide" evidence="2">
    <location>
        <begin position="1"/>
        <end position="24"/>
    </location>
</feature>
<sequence precursor="true">MMCRFAAILLVITTSLAIAPRAEAQSRYPTSTGTAGEDMSDFFKDMPGTASPNGGAAPNSANSRYSNGQGIAPLDTSPSAPRRSTPPNNPFAGSAPASRTGTGNTPLTQGGLSSEGRAPNTNPLRTSPGNPIDTRAPSSISRGLPPGSVANADLPRQPAIDNTREAATYAMLSKMMRAHPSSRLAGTPTALATLLVNSGDRQQQGIVTDAYWQLTASAIDYYLSLHEADEVNRLERSVPTYSTALGEVRQALQTRIETSLKSARAAQLRLEQLAPGVSRPLPQDVPFCGPYATRYEQIFTGGAPEEARLLAELLPLRLGELEESGASVAKYEAWVKQVEEASSRSRDGTGIIRSLELLALSRRAFVQLARDYNQKINRYAQLATPGEVDTGRLVAMLIRMDLPGRASGNLMTADAQGRYQDPRQAGLDFRNESSGSRR</sequence>
<evidence type="ECO:0000313" key="4">
    <source>
        <dbReference type="Proteomes" id="UP000318995"/>
    </source>
</evidence>
<name>A0A5C5VY67_9BACT</name>
<evidence type="ECO:0000256" key="1">
    <source>
        <dbReference type="SAM" id="MobiDB-lite"/>
    </source>
</evidence>
<dbReference type="AlphaFoldDB" id="A0A5C5VY67"/>
<dbReference type="EMBL" id="SJPH01000005">
    <property type="protein sequence ID" value="TWT42955.1"/>
    <property type="molecule type" value="Genomic_DNA"/>
</dbReference>
<evidence type="ECO:0000256" key="2">
    <source>
        <dbReference type="SAM" id="SignalP"/>
    </source>
</evidence>
<protein>
    <recommendedName>
        <fullName evidence="5">Outer membrane efflux protein</fullName>
    </recommendedName>
</protein>
<feature type="compositionally biased region" description="Polar residues" evidence="1">
    <location>
        <begin position="97"/>
        <end position="112"/>
    </location>
</feature>
<proteinExistence type="predicted"/>
<dbReference type="RefSeq" id="WP_146574825.1">
    <property type="nucleotide sequence ID" value="NZ_SJPH01000005.1"/>
</dbReference>
<dbReference type="OrthoDB" id="282964at2"/>
<feature type="chain" id="PRO_5022891050" description="Outer membrane efflux protein" evidence="2">
    <location>
        <begin position="25"/>
        <end position="438"/>
    </location>
</feature>
<feature type="compositionally biased region" description="Polar residues" evidence="1">
    <location>
        <begin position="59"/>
        <end position="69"/>
    </location>
</feature>
<gene>
    <name evidence="3" type="ORF">Pla111_25930</name>
</gene>
<feature type="region of interest" description="Disordered" evidence="1">
    <location>
        <begin position="23"/>
        <end position="160"/>
    </location>
</feature>
<reference evidence="3 4" key="1">
    <citation type="submission" date="2019-02" db="EMBL/GenBank/DDBJ databases">
        <title>Deep-cultivation of Planctomycetes and their phenomic and genomic characterization uncovers novel biology.</title>
        <authorList>
            <person name="Wiegand S."/>
            <person name="Jogler M."/>
            <person name="Boedeker C."/>
            <person name="Pinto D."/>
            <person name="Vollmers J."/>
            <person name="Rivas-Marin E."/>
            <person name="Kohn T."/>
            <person name="Peeters S.H."/>
            <person name="Heuer A."/>
            <person name="Rast P."/>
            <person name="Oberbeckmann S."/>
            <person name="Bunk B."/>
            <person name="Jeske O."/>
            <person name="Meyerdierks A."/>
            <person name="Storesund J.E."/>
            <person name="Kallscheuer N."/>
            <person name="Luecker S."/>
            <person name="Lage O.M."/>
            <person name="Pohl T."/>
            <person name="Merkel B.J."/>
            <person name="Hornburger P."/>
            <person name="Mueller R.-W."/>
            <person name="Bruemmer F."/>
            <person name="Labrenz M."/>
            <person name="Spormann A.M."/>
            <person name="Op Den Camp H."/>
            <person name="Overmann J."/>
            <person name="Amann R."/>
            <person name="Jetten M.S.M."/>
            <person name="Mascher T."/>
            <person name="Medema M.H."/>
            <person name="Devos D.P."/>
            <person name="Kaster A.-K."/>
            <person name="Ovreas L."/>
            <person name="Rohde M."/>
            <person name="Galperin M.Y."/>
            <person name="Jogler C."/>
        </authorList>
    </citation>
    <scope>NUCLEOTIDE SEQUENCE [LARGE SCALE GENOMIC DNA]</scope>
    <source>
        <strain evidence="3 4">Pla111</strain>
    </source>
</reference>
<feature type="compositionally biased region" description="Polar residues" evidence="1">
    <location>
        <begin position="119"/>
        <end position="129"/>
    </location>
</feature>
<evidence type="ECO:0000313" key="3">
    <source>
        <dbReference type="EMBL" id="TWT42955.1"/>
    </source>
</evidence>
<feature type="compositionally biased region" description="Low complexity" evidence="1">
    <location>
        <begin position="76"/>
        <end position="86"/>
    </location>
</feature>
<comment type="caution">
    <text evidence="3">The sequence shown here is derived from an EMBL/GenBank/DDBJ whole genome shotgun (WGS) entry which is preliminary data.</text>
</comment>
<evidence type="ECO:0008006" key="5">
    <source>
        <dbReference type="Google" id="ProtNLM"/>
    </source>
</evidence>
<feature type="region of interest" description="Disordered" evidence="1">
    <location>
        <begin position="415"/>
        <end position="438"/>
    </location>
</feature>